<feature type="domain" description="Bifunctional inhibitor/plant lipid transfer protein/seed storage helical" evidence="6">
    <location>
        <begin position="28"/>
        <end position="112"/>
    </location>
</feature>
<comment type="similarity">
    <text evidence="1 4">Belongs to the plant LTP family.</text>
</comment>
<feature type="chain" id="PRO_5042141663" description="Non-specific lipid-transfer protein" evidence="5">
    <location>
        <begin position="25"/>
        <end position="116"/>
    </location>
</feature>
<evidence type="ECO:0000313" key="7">
    <source>
        <dbReference type="EMBL" id="KAI7750086.1"/>
    </source>
</evidence>
<dbReference type="AlphaFoldDB" id="A0AAD5GRQ5"/>
<keyword evidence="8" id="KW-1185">Reference proteome</keyword>
<dbReference type="PRINTS" id="PR00382">
    <property type="entry name" value="LIPIDTRNSFER"/>
</dbReference>
<reference evidence="7" key="1">
    <citation type="submission" date="2022-06" db="EMBL/GenBank/DDBJ databases">
        <title>Uncovering the hologenomic basis of an extraordinary plant invasion.</title>
        <authorList>
            <person name="Bieker V.C."/>
            <person name="Martin M.D."/>
            <person name="Gilbert T."/>
            <person name="Hodgins K."/>
            <person name="Battlay P."/>
            <person name="Petersen B."/>
            <person name="Wilson J."/>
        </authorList>
    </citation>
    <scope>NUCLEOTIDE SEQUENCE</scope>
    <source>
        <strain evidence="7">AA19_3_7</strain>
        <tissue evidence="7">Leaf</tissue>
    </source>
</reference>
<dbReference type="Pfam" id="PF00234">
    <property type="entry name" value="Tryp_alpha_amyl"/>
    <property type="match status" value="1"/>
</dbReference>
<proteinExistence type="inferred from homology"/>
<dbReference type="InterPro" id="IPR016140">
    <property type="entry name" value="Bifunc_inhib/LTP/seed_store"/>
</dbReference>
<evidence type="ECO:0000256" key="3">
    <source>
        <dbReference type="ARBA" id="ARBA00023121"/>
    </source>
</evidence>
<keyword evidence="5" id="KW-0732">Signal</keyword>
<comment type="caution">
    <text evidence="7">The sequence shown here is derived from an EMBL/GenBank/DDBJ whole genome shotgun (WGS) entry which is preliminary data.</text>
</comment>
<protein>
    <recommendedName>
        <fullName evidence="4">Non-specific lipid-transfer protein</fullName>
    </recommendedName>
</protein>
<dbReference type="InterPro" id="IPR036312">
    <property type="entry name" value="Bifun_inhib/LTP/seed_sf"/>
</dbReference>
<comment type="function">
    <text evidence="4">Plant non-specific lipid-transfer proteins transfer phospholipids as well as galactolipids across membranes. May play a role in wax or cutin deposition in the cell walls of expanding epidermal cells and certain secretory tissues.</text>
</comment>
<evidence type="ECO:0000259" key="6">
    <source>
        <dbReference type="SMART" id="SM00499"/>
    </source>
</evidence>
<dbReference type="SMART" id="SM00499">
    <property type="entry name" value="AAI"/>
    <property type="match status" value="1"/>
</dbReference>
<dbReference type="GO" id="GO:0008289">
    <property type="term" value="F:lipid binding"/>
    <property type="evidence" value="ECO:0007669"/>
    <property type="project" value="UniProtKB-KW"/>
</dbReference>
<keyword evidence="2 4" id="KW-0813">Transport</keyword>
<dbReference type="SUPFAM" id="SSF47699">
    <property type="entry name" value="Bifunctional inhibitor/lipid-transfer protein/seed storage 2S albumin"/>
    <property type="match status" value="1"/>
</dbReference>
<sequence length="116" mass="12582">MVRMMKALFVMVACMVVTTPYTEAAINCRDLVTKLLSCLPYMQNGGNPSLSCCLGVKSINDAAGTAPDRRAACYCMKEASGSEPSINRNNSASLPDKCRISLPYMISPFTECSRVK</sequence>
<dbReference type="EMBL" id="JAMZMK010006218">
    <property type="protein sequence ID" value="KAI7750086.1"/>
    <property type="molecule type" value="Genomic_DNA"/>
</dbReference>
<feature type="signal peptide" evidence="5">
    <location>
        <begin position="1"/>
        <end position="24"/>
    </location>
</feature>
<dbReference type="GO" id="GO:0006869">
    <property type="term" value="P:lipid transport"/>
    <property type="evidence" value="ECO:0007669"/>
    <property type="project" value="InterPro"/>
</dbReference>
<dbReference type="InterPro" id="IPR000528">
    <property type="entry name" value="Plant_nsLTP"/>
</dbReference>
<evidence type="ECO:0000256" key="5">
    <source>
        <dbReference type="SAM" id="SignalP"/>
    </source>
</evidence>
<accession>A0AAD5GRQ5</accession>
<name>A0AAD5GRQ5_AMBAR</name>
<gene>
    <name evidence="7" type="ORF">M8C21_021165</name>
</gene>
<evidence type="ECO:0000313" key="8">
    <source>
        <dbReference type="Proteomes" id="UP001206925"/>
    </source>
</evidence>
<evidence type="ECO:0000256" key="1">
    <source>
        <dbReference type="ARBA" id="ARBA00009748"/>
    </source>
</evidence>
<evidence type="ECO:0000256" key="4">
    <source>
        <dbReference type="RuleBase" id="RU000628"/>
    </source>
</evidence>
<organism evidence="7 8">
    <name type="scientific">Ambrosia artemisiifolia</name>
    <name type="common">Common ragweed</name>
    <dbReference type="NCBI Taxonomy" id="4212"/>
    <lineage>
        <taxon>Eukaryota</taxon>
        <taxon>Viridiplantae</taxon>
        <taxon>Streptophyta</taxon>
        <taxon>Embryophyta</taxon>
        <taxon>Tracheophyta</taxon>
        <taxon>Spermatophyta</taxon>
        <taxon>Magnoliopsida</taxon>
        <taxon>eudicotyledons</taxon>
        <taxon>Gunneridae</taxon>
        <taxon>Pentapetalae</taxon>
        <taxon>asterids</taxon>
        <taxon>campanulids</taxon>
        <taxon>Asterales</taxon>
        <taxon>Asteraceae</taxon>
        <taxon>Asteroideae</taxon>
        <taxon>Heliantheae alliance</taxon>
        <taxon>Heliantheae</taxon>
        <taxon>Ambrosia</taxon>
    </lineage>
</organism>
<evidence type="ECO:0000256" key="2">
    <source>
        <dbReference type="ARBA" id="ARBA00022448"/>
    </source>
</evidence>
<keyword evidence="3 4" id="KW-0446">Lipid-binding</keyword>
<dbReference type="PANTHER" id="PTHR33076">
    <property type="entry name" value="NON-SPECIFIC LIPID-TRANSFER PROTEIN 2-RELATED"/>
    <property type="match status" value="1"/>
</dbReference>
<dbReference type="Proteomes" id="UP001206925">
    <property type="component" value="Unassembled WGS sequence"/>
</dbReference>
<dbReference type="Gene3D" id="1.10.110.10">
    <property type="entry name" value="Plant lipid-transfer and hydrophobic proteins"/>
    <property type="match status" value="1"/>
</dbReference>
<dbReference type="CDD" id="cd01960">
    <property type="entry name" value="nsLTP1"/>
    <property type="match status" value="1"/>
</dbReference>